<dbReference type="AlphaFoldDB" id="A0A2H1VTW5"/>
<evidence type="ECO:0000313" key="1">
    <source>
        <dbReference type="EMBL" id="SOQ44269.1"/>
    </source>
</evidence>
<dbReference type="EMBL" id="ODYU01004418">
    <property type="protein sequence ID" value="SOQ44269.1"/>
    <property type="molecule type" value="Genomic_DNA"/>
</dbReference>
<gene>
    <name evidence="1" type="ORF">SFRICE_014397</name>
</gene>
<organism evidence="1">
    <name type="scientific">Spodoptera frugiperda</name>
    <name type="common">Fall armyworm</name>
    <dbReference type="NCBI Taxonomy" id="7108"/>
    <lineage>
        <taxon>Eukaryota</taxon>
        <taxon>Metazoa</taxon>
        <taxon>Ecdysozoa</taxon>
        <taxon>Arthropoda</taxon>
        <taxon>Hexapoda</taxon>
        <taxon>Insecta</taxon>
        <taxon>Pterygota</taxon>
        <taxon>Neoptera</taxon>
        <taxon>Endopterygota</taxon>
        <taxon>Lepidoptera</taxon>
        <taxon>Glossata</taxon>
        <taxon>Ditrysia</taxon>
        <taxon>Noctuoidea</taxon>
        <taxon>Noctuidae</taxon>
        <taxon>Amphipyrinae</taxon>
        <taxon>Spodoptera</taxon>
    </lineage>
</organism>
<sequence>MDDIYNDCLVTRVVVSVTAGQEVLSSIHGSDKVYWAFFVVARSLKLCPVYGNRLTPYYMGLITQIVKSGCKLYYVHLCLVPTSSAIKGSNCSCIKSRHSSWTSLRCRMKNSASLRQLNRCRCRRPKCLMIRRKSQNLVNEQTDHLMVSNPDTHGYQKHQVRYKCVTELLGDRNLRVIGESGIRKIWKEVRTHDAATPPSPRCHRAAIIPPLRA</sequence>
<accession>A0A2H1VTW5</accession>
<proteinExistence type="predicted"/>
<name>A0A2H1VTW5_SPOFR</name>
<protein>
    <submittedName>
        <fullName evidence="1">SFRICE_014397</fullName>
    </submittedName>
</protein>
<reference evidence="1" key="1">
    <citation type="submission" date="2016-07" db="EMBL/GenBank/DDBJ databases">
        <authorList>
            <person name="Bretaudeau A."/>
        </authorList>
    </citation>
    <scope>NUCLEOTIDE SEQUENCE</scope>
    <source>
        <strain evidence="1">Rice</strain>
        <tissue evidence="1">Whole body</tissue>
    </source>
</reference>